<dbReference type="Proteomes" id="UP000507954">
    <property type="component" value="Unassembled WGS sequence"/>
</dbReference>
<dbReference type="RefSeq" id="WP_011975156.1">
    <property type="nucleotide sequence ID" value="NZ_ATYC01000022.1"/>
</dbReference>
<reference evidence="2 4" key="2">
    <citation type="journal article" date="2018" name="FEMS Microbiol. Ecol.">
        <title>Co-invading symbiotic mutualists of Medicago polymorpha retain high ancestral diversity and contain diverse accessory genomes.</title>
        <authorList>
            <person name="Porter S.S."/>
            <person name="Faber-Hammond J.J."/>
            <person name="Friesen M.L."/>
        </authorList>
    </citation>
    <scope>NUCLEOTIDE SEQUENCE [LARGE SCALE GENOMIC DNA]</scope>
    <source>
        <strain evidence="2 4">Str16</strain>
    </source>
</reference>
<name>A0A508WU86_9HYPH</name>
<evidence type="ECO:0000313" key="3">
    <source>
        <dbReference type="EMBL" id="VTZ59191.1"/>
    </source>
</evidence>
<dbReference type="OMA" id="DRRCTCR"/>
<reference evidence="3" key="3">
    <citation type="submission" date="2019-06" db="EMBL/GenBank/DDBJ databases">
        <authorList>
            <person name="Le Quere A."/>
            <person name="Colella S."/>
        </authorList>
    </citation>
    <scope>NUCLEOTIDE SEQUENCE</scope>
    <source>
        <strain evidence="3">EmedicaeMD41</strain>
    </source>
</reference>
<proteinExistence type="predicted"/>
<keyword evidence="4" id="KW-1185">Reference proteome</keyword>
<gene>
    <name evidence="2" type="ORF">BMJ33_36295</name>
    <name evidence="3" type="ORF">EMEDMD4_100178</name>
</gene>
<accession>A0A508WU86</accession>
<protein>
    <submittedName>
        <fullName evidence="3">Uncharacterized protein</fullName>
    </submittedName>
</protein>
<dbReference type="AlphaFoldDB" id="A0A508WU86"/>
<sequence length="94" mass="10127">MKRVRALRFLALSLAAVALAAEGVSASAPDRRCTCRHRDGGKYELGQTTCIRIGDISYLARCEMDLNVTTWKRLRDGCPTAGLAATIVPPAPIP</sequence>
<reference evidence="2" key="1">
    <citation type="submission" date="2017-04" db="EMBL/GenBank/DDBJ databases">
        <authorList>
            <person name="Porter S."/>
            <person name="Friesen M.L."/>
            <person name="Faber-Hammond J."/>
        </authorList>
    </citation>
    <scope>NUCLEOTIDE SEQUENCE</scope>
    <source>
        <strain evidence="2">Str16</strain>
    </source>
</reference>
<feature type="chain" id="PRO_5021438368" evidence="1">
    <location>
        <begin position="21"/>
        <end position="94"/>
    </location>
</feature>
<evidence type="ECO:0000313" key="2">
    <source>
        <dbReference type="EMBL" id="PLT90180.1"/>
    </source>
</evidence>
<feature type="signal peptide" evidence="1">
    <location>
        <begin position="1"/>
        <end position="20"/>
    </location>
</feature>
<dbReference type="EMBL" id="NBUC01000200">
    <property type="protein sequence ID" value="PLT90180.1"/>
    <property type="molecule type" value="Genomic_DNA"/>
</dbReference>
<evidence type="ECO:0000256" key="1">
    <source>
        <dbReference type="SAM" id="SignalP"/>
    </source>
</evidence>
<dbReference type="Proteomes" id="UP001190825">
    <property type="component" value="Unassembled WGS sequence"/>
</dbReference>
<dbReference type="GeneID" id="61612198"/>
<keyword evidence="1" id="KW-0732">Signal</keyword>
<organism evidence="3">
    <name type="scientific">Sinorhizobium medicae</name>
    <dbReference type="NCBI Taxonomy" id="110321"/>
    <lineage>
        <taxon>Bacteria</taxon>
        <taxon>Pseudomonadati</taxon>
        <taxon>Pseudomonadota</taxon>
        <taxon>Alphaproteobacteria</taxon>
        <taxon>Hyphomicrobiales</taxon>
        <taxon>Rhizobiaceae</taxon>
        <taxon>Sinorhizobium/Ensifer group</taxon>
        <taxon>Sinorhizobium</taxon>
    </lineage>
</organism>
<evidence type="ECO:0000313" key="4">
    <source>
        <dbReference type="Proteomes" id="UP001190825"/>
    </source>
</evidence>
<dbReference type="EMBL" id="CABFNB010000002">
    <property type="protein sequence ID" value="VTZ59191.1"/>
    <property type="molecule type" value="Genomic_DNA"/>
</dbReference>